<dbReference type="InterPro" id="IPR049450">
    <property type="entry name" value="ACOT8-like_C"/>
</dbReference>
<sequence>MPAPHPFDEALILKPAADGMLRGHTHPAWANMVGPFGGITAATLLRAVEEHPERQGEPRALTVNYLAPIADGEFTIAARAVRTNRTNQHWQIELSQDGAPRTTATAVFGIPRATWSDTELSAPTAPAAEDVPTAEAPDGAVIWVGQYDMRFVEGAMPGPGAGSSPSSTTTLWVRDRRGRGIDHAGVTALCDIFYPRTFLRQGGPGPAGTVTITVYFHAGAGELADLGGDFVLATARGNRFTAGYFDQSAELWSRSGNLLATTHQLVYFKG</sequence>
<feature type="domain" description="Acyl-CoA thioesterase-like C-terminal" evidence="2">
    <location>
        <begin position="129"/>
        <end position="267"/>
    </location>
</feature>
<evidence type="ECO:0000313" key="3">
    <source>
        <dbReference type="EMBL" id="CAJ1510556.1"/>
    </source>
</evidence>
<dbReference type="Gene3D" id="2.40.160.210">
    <property type="entry name" value="Acyl-CoA thioesterase, double hotdog domain"/>
    <property type="match status" value="1"/>
</dbReference>
<evidence type="ECO:0000259" key="1">
    <source>
        <dbReference type="Pfam" id="PF13622"/>
    </source>
</evidence>
<keyword evidence="4" id="KW-1185">Reference proteome</keyword>
<dbReference type="RefSeq" id="WP_308479942.1">
    <property type="nucleotide sequence ID" value="NZ_OY726397.1"/>
</dbReference>
<dbReference type="InterPro" id="IPR049449">
    <property type="entry name" value="TesB_ACOT8-like_N"/>
</dbReference>
<dbReference type="InterPro" id="IPR042171">
    <property type="entry name" value="Acyl-CoA_hotdog"/>
</dbReference>
<name>A0ABM9M5X9_9MYCO</name>
<proteinExistence type="predicted"/>
<dbReference type="Proteomes" id="UP001190465">
    <property type="component" value="Chromosome"/>
</dbReference>
<dbReference type="Pfam" id="PF20789">
    <property type="entry name" value="4HBT_3C"/>
    <property type="match status" value="1"/>
</dbReference>
<dbReference type="SUPFAM" id="SSF54637">
    <property type="entry name" value="Thioesterase/thiol ester dehydrase-isomerase"/>
    <property type="match status" value="2"/>
</dbReference>
<reference evidence="3 4" key="1">
    <citation type="submission" date="2023-08" db="EMBL/GenBank/DDBJ databases">
        <authorList>
            <person name="Folkvardsen B D."/>
            <person name="Norman A."/>
        </authorList>
    </citation>
    <scope>NUCLEOTIDE SEQUENCE [LARGE SCALE GENOMIC DNA]</scope>
    <source>
        <strain evidence="3 4">Mu0053</strain>
    </source>
</reference>
<evidence type="ECO:0000313" key="4">
    <source>
        <dbReference type="Proteomes" id="UP001190465"/>
    </source>
</evidence>
<gene>
    <name evidence="3" type="ORF">MU0053_004670</name>
</gene>
<dbReference type="InterPro" id="IPR029069">
    <property type="entry name" value="HotDog_dom_sf"/>
</dbReference>
<dbReference type="Pfam" id="PF13622">
    <property type="entry name" value="4HBT_3"/>
    <property type="match status" value="1"/>
</dbReference>
<accession>A0ABM9M5X9</accession>
<evidence type="ECO:0000259" key="2">
    <source>
        <dbReference type="Pfam" id="PF20789"/>
    </source>
</evidence>
<protein>
    <submittedName>
        <fullName evidence="3">Thioesterase family protein</fullName>
    </submittedName>
</protein>
<organism evidence="3 4">
    <name type="scientific">[Mycobacterium] burgundiense</name>
    <dbReference type="NCBI Taxonomy" id="3064286"/>
    <lineage>
        <taxon>Bacteria</taxon>
        <taxon>Bacillati</taxon>
        <taxon>Actinomycetota</taxon>
        <taxon>Actinomycetes</taxon>
        <taxon>Mycobacteriales</taxon>
        <taxon>Mycobacteriaceae</taxon>
        <taxon>Mycolicibacterium</taxon>
    </lineage>
</organism>
<feature type="domain" description="Acyl-CoA thioesterase-like N-terminal HotDog" evidence="1">
    <location>
        <begin position="27"/>
        <end position="109"/>
    </location>
</feature>
<dbReference type="EMBL" id="OY726397">
    <property type="protein sequence ID" value="CAJ1510556.1"/>
    <property type="molecule type" value="Genomic_DNA"/>
</dbReference>